<accession>A0A7W6HYU2</accession>
<dbReference type="EMBL" id="JACIES010000010">
    <property type="protein sequence ID" value="MBB4027526.1"/>
    <property type="molecule type" value="Genomic_DNA"/>
</dbReference>
<protein>
    <submittedName>
        <fullName evidence="2">Uncharacterized protein</fullName>
    </submittedName>
</protein>
<sequence>MEVIAARTMNALYMYLDVAFLLFLGATLVYTKRYLAILVGLLAGILYFIVDYGYFYLYLGTRSVEGADPFCFLLWLSMSYGFTNFVWIWLWLDRDKRALEWSILIIASWFTTSLLSQSFGGNFAPITISRGTGAYHGIMALILFVGYAILCIHNIRTTDETRKINIPWILAIGILVQFAWEFVLLITGIRNPSFMTIVVNSLLETNLGLPYMYLIHRAVSKRYHENLSRSEKIIVA</sequence>
<feature type="transmembrane region" description="Helical" evidence="1">
    <location>
        <begin position="167"/>
        <end position="188"/>
    </location>
</feature>
<feature type="transmembrane region" description="Helical" evidence="1">
    <location>
        <begin position="12"/>
        <end position="30"/>
    </location>
</feature>
<reference evidence="2 3" key="1">
    <citation type="submission" date="2020-08" db="EMBL/GenBank/DDBJ databases">
        <title>Genomic Encyclopedia of Type Strains, Phase IV (KMG-IV): sequencing the most valuable type-strain genomes for metagenomic binning, comparative biology and taxonomic classification.</title>
        <authorList>
            <person name="Goeker M."/>
        </authorList>
    </citation>
    <scope>NUCLEOTIDE SEQUENCE [LARGE SCALE GENOMIC DNA]</scope>
    <source>
        <strain evidence="2 3">DSM 105721</strain>
    </source>
</reference>
<comment type="caution">
    <text evidence="2">The sequence shown here is derived from an EMBL/GenBank/DDBJ whole genome shotgun (WGS) entry which is preliminary data.</text>
</comment>
<dbReference type="Proteomes" id="UP000546007">
    <property type="component" value="Unassembled WGS sequence"/>
</dbReference>
<feature type="transmembrane region" description="Helical" evidence="1">
    <location>
        <begin position="134"/>
        <end position="155"/>
    </location>
</feature>
<evidence type="ECO:0000313" key="3">
    <source>
        <dbReference type="Proteomes" id="UP000546007"/>
    </source>
</evidence>
<feature type="transmembrane region" description="Helical" evidence="1">
    <location>
        <begin position="104"/>
        <end position="128"/>
    </location>
</feature>
<keyword evidence="1" id="KW-0472">Membrane</keyword>
<organism evidence="2 3">
    <name type="scientific">Butyricimonas faecihominis</name>
    <dbReference type="NCBI Taxonomy" id="1472416"/>
    <lineage>
        <taxon>Bacteria</taxon>
        <taxon>Pseudomonadati</taxon>
        <taxon>Bacteroidota</taxon>
        <taxon>Bacteroidia</taxon>
        <taxon>Bacteroidales</taxon>
        <taxon>Odoribacteraceae</taxon>
        <taxon>Butyricimonas</taxon>
    </lineage>
</organism>
<feature type="transmembrane region" description="Helical" evidence="1">
    <location>
        <begin position="194"/>
        <end position="214"/>
    </location>
</feature>
<dbReference type="GeneID" id="93103094"/>
<feature type="transmembrane region" description="Helical" evidence="1">
    <location>
        <begin position="72"/>
        <end position="92"/>
    </location>
</feature>
<dbReference type="OrthoDB" id="3712040at2"/>
<dbReference type="RefSeq" id="WP_124316469.1">
    <property type="nucleotide sequence ID" value="NZ_AP028155.1"/>
</dbReference>
<gene>
    <name evidence="2" type="ORF">GGR14_003338</name>
</gene>
<keyword evidence="1" id="KW-1133">Transmembrane helix</keyword>
<name>A0A7W6HYU2_9BACT</name>
<dbReference type="AlphaFoldDB" id="A0A7W6HYU2"/>
<proteinExistence type="predicted"/>
<keyword evidence="3" id="KW-1185">Reference proteome</keyword>
<feature type="transmembrane region" description="Helical" evidence="1">
    <location>
        <begin position="37"/>
        <end position="60"/>
    </location>
</feature>
<evidence type="ECO:0000256" key="1">
    <source>
        <dbReference type="SAM" id="Phobius"/>
    </source>
</evidence>
<evidence type="ECO:0000313" key="2">
    <source>
        <dbReference type="EMBL" id="MBB4027526.1"/>
    </source>
</evidence>
<keyword evidence="1" id="KW-0812">Transmembrane</keyword>